<dbReference type="Gene3D" id="3.30.300.30">
    <property type="match status" value="1"/>
</dbReference>
<evidence type="ECO:0000256" key="6">
    <source>
        <dbReference type="ARBA" id="ARBA00032875"/>
    </source>
</evidence>
<dbReference type="Gene3D" id="3.40.50.12780">
    <property type="entry name" value="N-terminal domain of ligase-like"/>
    <property type="match status" value="1"/>
</dbReference>
<evidence type="ECO:0000313" key="8">
    <source>
        <dbReference type="EMBL" id="GAA3558559.1"/>
    </source>
</evidence>
<dbReference type="InterPro" id="IPR020845">
    <property type="entry name" value="AMP-binding_CS"/>
</dbReference>
<protein>
    <recommendedName>
        <fullName evidence="6">Acyl-CoA synthetase</fullName>
    </recommendedName>
</protein>
<dbReference type="Pfam" id="PF23562">
    <property type="entry name" value="AMP-binding_C_3"/>
    <property type="match status" value="1"/>
</dbReference>
<comment type="similarity">
    <text evidence="1">Belongs to the ATP-dependent AMP-binding enzyme family.</text>
</comment>
<sequence length="611" mass="65857">MAEVLEVRAEIEQQIAGRTVCEQLRLAAEQHPDAPAYSDPEGDGWSTLTYAQARGRVLEIAAAFAAIGLEPGDSVALMMVNRSEHVLADLGAVHAGGVGCTVYSTFAADQIAFVAADVGAKYAVLGGPAELARWQPVLDGLDGLRKIIMLDGAPAGERFLSWADFLELGRARLAEDPGPVESRWRAVTAGDVVTVLYTSGTTGMPKGVPLTHANVFYEVAATDRLTSLPVRGTQISYLTYAHIAERILSLYLPLVKVSHVHFCTDLAYLGATLGQVKPMMFFGVPRVWEKMMARLLAVLASQPEEQQNAVRQAMQAGAAYVEAGQYGGTITPEIQEAYDKADAALLSIIRGMIGFDRAEWTATGAAPLPDEVQHFYAGLGLKVIDVYGMTETTGAFTGNSPACYRLGTVGRAEPGVEIRIAEDGELLTRSPLNTHGYLNRPEATADLVDADGWLHTGDIGSVDEDGFYRVVDRKKELIITAGGENISPAEIENHLKQHILIGQALAYGDRRPHPVAVLTLDPEVAPGWAQARGITYASLAELAEHPDVLKEVEAAVEAANTKLARVQQVKRWALLGAEWTAETEELTPSLKLKRRIIHAKYADIIEGLYSG</sequence>
<dbReference type="SUPFAM" id="SSF56801">
    <property type="entry name" value="Acetyl-CoA synthetase-like"/>
    <property type="match status" value="1"/>
</dbReference>
<dbReference type="PANTHER" id="PTHR43272">
    <property type="entry name" value="LONG-CHAIN-FATTY-ACID--COA LIGASE"/>
    <property type="match status" value="1"/>
</dbReference>
<keyword evidence="2" id="KW-0436">Ligase</keyword>
<dbReference type="PROSITE" id="PS00455">
    <property type="entry name" value="AMP_BINDING"/>
    <property type="match status" value="1"/>
</dbReference>
<evidence type="ECO:0000259" key="7">
    <source>
        <dbReference type="Pfam" id="PF00501"/>
    </source>
</evidence>
<dbReference type="InterPro" id="IPR000873">
    <property type="entry name" value="AMP-dep_synth/lig_dom"/>
</dbReference>
<evidence type="ECO:0000313" key="9">
    <source>
        <dbReference type="Proteomes" id="UP001500630"/>
    </source>
</evidence>
<reference evidence="9" key="1">
    <citation type="journal article" date="2019" name="Int. J. Syst. Evol. Microbiol.">
        <title>The Global Catalogue of Microorganisms (GCM) 10K type strain sequencing project: providing services to taxonomists for standard genome sequencing and annotation.</title>
        <authorList>
            <consortium name="The Broad Institute Genomics Platform"/>
            <consortium name="The Broad Institute Genome Sequencing Center for Infectious Disease"/>
            <person name="Wu L."/>
            <person name="Ma J."/>
        </authorList>
    </citation>
    <scope>NUCLEOTIDE SEQUENCE [LARGE SCALE GENOMIC DNA]</scope>
    <source>
        <strain evidence="9">JCM 17326</strain>
    </source>
</reference>
<evidence type="ECO:0000256" key="5">
    <source>
        <dbReference type="ARBA" id="ARBA00024484"/>
    </source>
</evidence>
<name>A0ABP6WYV9_9ACTN</name>
<keyword evidence="4" id="KW-0443">Lipid metabolism</keyword>
<evidence type="ECO:0000256" key="2">
    <source>
        <dbReference type="ARBA" id="ARBA00022598"/>
    </source>
</evidence>
<dbReference type="InterPro" id="IPR045851">
    <property type="entry name" value="AMP-bd_C_sf"/>
</dbReference>
<proteinExistence type="inferred from homology"/>
<dbReference type="InterPro" id="IPR042099">
    <property type="entry name" value="ANL_N_sf"/>
</dbReference>
<dbReference type="EMBL" id="BAABDQ010000008">
    <property type="protein sequence ID" value="GAA3558559.1"/>
    <property type="molecule type" value="Genomic_DNA"/>
</dbReference>
<comment type="caution">
    <text evidence="8">The sequence shown here is derived from an EMBL/GenBank/DDBJ whole genome shotgun (WGS) entry which is preliminary data.</text>
</comment>
<evidence type="ECO:0000256" key="1">
    <source>
        <dbReference type="ARBA" id="ARBA00006432"/>
    </source>
</evidence>
<gene>
    <name evidence="8" type="ORF">GCM10022419_043980</name>
</gene>
<accession>A0ABP6WYV9</accession>
<dbReference type="PANTHER" id="PTHR43272:SF32">
    <property type="entry name" value="AMP-DEPENDENT SYNTHETASE_LIGASE DOMAIN-CONTAINING PROTEIN"/>
    <property type="match status" value="1"/>
</dbReference>
<keyword evidence="9" id="KW-1185">Reference proteome</keyword>
<evidence type="ECO:0000256" key="3">
    <source>
        <dbReference type="ARBA" id="ARBA00022832"/>
    </source>
</evidence>
<comment type="catalytic activity">
    <reaction evidence="5">
        <text>a long-chain fatty acid + ATP + CoA = a long-chain fatty acyl-CoA + AMP + diphosphate</text>
        <dbReference type="Rhea" id="RHEA:15421"/>
        <dbReference type="ChEBI" id="CHEBI:30616"/>
        <dbReference type="ChEBI" id="CHEBI:33019"/>
        <dbReference type="ChEBI" id="CHEBI:57287"/>
        <dbReference type="ChEBI" id="CHEBI:57560"/>
        <dbReference type="ChEBI" id="CHEBI:83139"/>
        <dbReference type="ChEBI" id="CHEBI:456215"/>
        <dbReference type="EC" id="6.2.1.3"/>
    </reaction>
    <physiologicalReaction direction="left-to-right" evidence="5">
        <dbReference type="Rhea" id="RHEA:15422"/>
    </physiologicalReaction>
</comment>
<organism evidence="8 9">
    <name type="scientific">Nonomuraea rosea</name>
    <dbReference type="NCBI Taxonomy" id="638574"/>
    <lineage>
        <taxon>Bacteria</taxon>
        <taxon>Bacillati</taxon>
        <taxon>Actinomycetota</taxon>
        <taxon>Actinomycetes</taxon>
        <taxon>Streptosporangiales</taxon>
        <taxon>Streptosporangiaceae</taxon>
        <taxon>Nonomuraea</taxon>
    </lineage>
</organism>
<keyword evidence="3" id="KW-0276">Fatty acid metabolism</keyword>
<feature type="domain" description="AMP-dependent synthetase/ligase" evidence="7">
    <location>
        <begin position="27"/>
        <end position="438"/>
    </location>
</feature>
<dbReference type="CDD" id="cd05907">
    <property type="entry name" value="VL_LC_FACS_like"/>
    <property type="match status" value="1"/>
</dbReference>
<dbReference type="Pfam" id="PF00501">
    <property type="entry name" value="AMP-binding"/>
    <property type="match status" value="1"/>
</dbReference>
<dbReference type="RefSeq" id="WP_345564306.1">
    <property type="nucleotide sequence ID" value="NZ_BAABDQ010000008.1"/>
</dbReference>
<evidence type="ECO:0000256" key="4">
    <source>
        <dbReference type="ARBA" id="ARBA00023098"/>
    </source>
</evidence>
<dbReference type="Proteomes" id="UP001500630">
    <property type="component" value="Unassembled WGS sequence"/>
</dbReference>